<accession>A0A426QHW1</accession>
<dbReference type="Gene3D" id="3.30.160.250">
    <property type="match status" value="1"/>
</dbReference>
<sequence length="145" mass="15460">MRYMYPVTVEQDEEGRYLAVAPDVPEALTDSETPEQALREMSDALGAALAGYAKAGQALPAPSATGTDVHWVPVAPLVAAKLALRSAMREQGISNVALAQRLGLSEGAVRRLVDPDHSSRLDGVIMALTELGHELIIEDRKQTAA</sequence>
<protein>
    <submittedName>
        <fullName evidence="1">Winged helix-turn-helix transcriptional regulator</fullName>
    </submittedName>
</protein>
<evidence type="ECO:0000313" key="2">
    <source>
        <dbReference type="Proteomes" id="UP000287798"/>
    </source>
</evidence>
<dbReference type="Proteomes" id="UP000287798">
    <property type="component" value="Unassembled WGS sequence"/>
</dbReference>
<dbReference type="Pfam" id="PF13412">
    <property type="entry name" value="HTH_24"/>
    <property type="match status" value="1"/>
</dbReference>
<dbReference type="SUPFAM" id="SSF143100">
    <property type="entry name" value="TTHA1013/TTHA0281-like"/>
    <property type="match status" value="1"/>
</dbReference>
<evidence type="ECO:0000313" key="1">
    <source>
        <dbReference type="EMBL" id="RRQ21333.1"/>
    </source>
</evidence>
<keyword evidence="2" id="KW-1185">Reference proteome</keyword>
<gene>
    <name evidence="1" type="ORF">D6C00_04865</name>
</gene>
<comment type="caution">
    <text evidence="1">The sequence shown here is derived from an EMBL/GenBank/DDBJ whole genome shotgun (WGS) entry which is preliminary data.</text>
</comment>
<dbReference type="OrthoDB" id="5772151at2"/>
<dbReference type="PANTHER" id="PTHR34504:SF4">
    <property type="entry name" value="ANTITOXIN HICB"/>
    <property type="match status" value="1"/>
</dbReference>
<organism evidence="1 2">
    <name type="scientific">Thiohalobacter thiocyanaticus</name>
    <dbReference type="NCBI Taxonomy" id="585455"/>
    <lineage>
        <taxon>Bacteria</taxon>
        <taxon>Pseudomonadati</taxon>
        <taxon>Pseudomonadota</taxon>
        <taxon>Gammaproteobacteria</taxon>
        <taxon>Thiohalobacterales</taxon>
        <taxon>Thiohalobacteraceae</taxon>
        <taxon>Thiohalobacter</taxon>
    </lineage>
</organism>
<dbReference type="InterPro" id="IPR035069">
    <property type="entry name" value="TTHA1013/TTHA0281-like"/>
</dbReference>
<dbReference type="RefSeq" id="WP_125180549.1">
    <property type="nucleotide sequence ID" value="NZ_QZMU01000001.1"/>
</dbReference>
<name>A0A426QHW1_9GAMM</name>
<proteinExistence type="predicted"/>
<dbReference type="AlphaFoldDB" id="A0A426QHW1"/>
<dbReference type="PANTHER" id="PTHR34504">
    <property type="entry name" value="ANTITOXIN HICB"/>
    <property type="match status" value="1"/>
</dbReference>
<dbReference type="EMBL" id="QZMU01000001">
    <property type="protein sequence ID" value="RRQ21333.1"/>
    <property type="molecule type" value="Genomic_DNA"/>
</dbReference>
<reference evidence="1 2" key="1">
    <citation type="journal article" date="2010" name="Int. J. Syst. Evol. Microbiol.">
        <title>Thiohalobacter thiocyanaticus gen. nov., sp. nov., a moderately halophilic, sulfur-oxidizing gammaproteobacterium from hypersaline lakes, that utilizes thiocyanate.</title>
        <authorList>
            <person name="Sorokin D.Y."/>
            <person name="Kovaleva O.L."/>
            <person name="Tourova T.P."/>
            <person name="Muyzer G."/>
        </authorList>
    </citation>
    <scope>NUCLEOTIDE SEQUENCE [LARGE SCALE GENOMIC DNA]</scope>
    <source>
        <strain evidence="1 2">Hrh1</strain>
    </source>
</reference>
<dbReference type="InterPro" id="IPR051404">
    <property type="entry name" value="TA_system_antitoxin"/>
</dbReference>